<dbReference type="Proteomes" id="UP000440578">
    <property type="component" value="Unassembled WGS sequence"/>
</dbReference>
<feature type="domain" description="G-protein coupled receptors family 1 profile" evidence="7">
    <location>
        <begin position="6"/>
        <end position="229"/>
    </location>
</feature>
<evidence type="ECO:0000256" key="3">
    <source>
        <dbReference type="ARBA" id="ARBA00022692"/>
    </source>
</evidence>
<feature type="transmembrane region" description="Helical" evidence="6">
    <location>
        <begin position="113"/>
        <end position="130"/>
    </location>
</feature>
<dbReference type="PANTHER" id="PTHR46641">
    <property type="entry name" value="FMRFAMIDE RECEPTOR-RELATED"/>
    <property type="match status" value="1"/>
</dbReference>
<dbReference type="InterPro" id="IPR052954">
    <property type="entry name" value="GPCR-Ligand_Int"/>
</dbReference>
<feature type="transmembrane region" description="Helical" evidence="6">
    <location>
        <begin position="239"/>
        <end position="258"/>
    </location>
</feature>
<name>A0A6A4X490_AMPAM</name>
<gene>
    <name evidence="8" type="primary">FMRFaR_3</name>
    <name evidence="8" type="ORF">FJT64_018348</name>
</gene>
<dbReference type="EMBL" id="VIIS01000291">
    <property type="protein sequence ID" value="KAF0310784.1"/>
    <property type="molecule type" value="Genomic_DNA"/>
</dbReference>
<evidence type="ECO:0000256" key="2">
    <source>
        <dbReference type="ARBA" id="ARBA00010663"/>
    </source>
</evidence>
<dbReference type="PROSITE" id="PS50262">
    <property type="entry name" value="G_PROTEIN_RECEP_F1_2"/>
    <property type="match status" value="1"/>
</dbReference>
<keyword evidence="4 6" id="KW-1133">Transmembrane helix</keyword>
<dbReference type="GO" id="GO:0016020">
    <property type="term" value="C:membrane"/>
    <property type="evidence" value="ECO:0007669"/>
    <property type="project" value="UniProtKB-SubCell"/>
</dbReference>
<dbReference type="InterPro" id="IPR017452">
    <property type="entry name" value="GPCR_Rhodpsn_7TM"/>
</dbReference>
<dbReference type="SUPFAM" id="SSF81321">
    <property type="entry name" value="Family A G protein-coupled receptor-like"/>
    <property type="match status" value="1"/>
</dbReference>
<dbReference type="PRINTS" id="PR00237">
    <property type="entry name" value="GPCRRHODOPSN"/>
</dbReference>
<dbReference type="CDD" id="cd14978">
    <property type="entry name" value="7tmA_FMRFamide_R-like"/>
    <property type="match status" value="1"/>
</dbReference>
<keyword evidence="8" id="KW-0675">Receptor</keyword>
<evidence type="ECO:0000313" key="8">
    <source>
        <dbReference type="EMBL" id="KAF0310784.1"/>
    </source>
</evidence>
<dbReference type="GO" id="GO:0004930">
    <property type="term" value="F:G protein-coupled receptor activity"/>
    <property type="evidence" value="ECO:0007669"/>
    <property type="project" value="InterPro"/>
</dbReference>
<keyword evidence="3 6" id="KW-0812">Transmembrane</keyword>
<feature type="transmembrane region" description="Helical" evidence="6">
    <location>
        <begin position="71"/>
        <end position="92"/>
    </location>
</feature>
<organism evidence="8 9">
    <name type="scientific">Amphibalanus amphitrite</name>
    <name type="common">Striped barnacle</name>
    <name type="synonym">Balanus amphitrite</name>
    <dbReference type="NCBI Taxonomy" id="1232801"/>
    <lineage>
        <taxon>Eukaryota</taxon>
        <taxon>Metazoa</taxon>
        <taxon>Ecdysozoa</taxon>
        <taxon>Arthropoda</taxon>
        <taxon>Crustacea</taxon>
        <taxon>Multicrustacea</taxon>
        <taxon>Cirripedia</taxon>
        <taxon>Thoracica</taxon>
        <taxon>Thoracicalcarea</taxon>
        <taxon>Balanomorpha</taxon>
        <taxon>Balanoidea</taxon>
        <taxon>Balanidae</taxon>
        <taxon>Amphibalaninae</taxon>
        <taxon>Amphibalanus</taxon>
    </lineage>
</organism>
<evidence type="ECO:0000313" key="9">
    <source>
        <dbReference type="Proteomes" id="UP000440578"/>
    </source>
</evidence>
<evidence type="ECO:0000256" key="4">
    <source>
        <dbReference type="ARBA" id="ARBA00022989"/>
    </source>
</evidence>
<dbReference type="InterPro" id="IPR000276">
    <property type="entry name" value="GPCR_Rhodpsn"/>
</dbReference>
<accession>A0A6A4X490</accession>
<evidence type="ECO:0000256" key="6">
    <source>
        <dbReference type="SAM" id="Phobius"/>
    </source>
</evidence>
<proteinExistence type="inferred from homology"/>
<comment type="caution">
    <text evidence="8">The sequence shown here is derived from an EMBL/GenBank/DDBJ whole genome shotgun (WGS) entry which is preliminary data.</text>
</comment>
<evidence type="ECO:0000256" key="5">
    <source>
        <dbReference type="ARBA" id="ARBA00023136"/>
    </source>
</evidence>
<protein>
    <submittedName>
        <fullName evidence="8">FMRFamide receptor</fullName>
    </submittedName>
</protein>
<feature type="transmembrane region" description="Helical" evidence="6">
    <location>
        <begin position="21"/>
        <end position="51"/>
    </location>
</feature>
<dbReference type="OrthoDB" id="10011262at2759"/>
<evidence type="ECO:0000259" key="7">
    <source>
        <dbReference type="PROSITE" id="PS50262"/>
    </source>
</evidence>
<feature type="transmembrane region" description="Helical" evidence="6">
    <location>
        <begin position="215"/>
        <end position="233"/>
    </location>
</feature>
<sequence>MLGIVCNTISIYILSRKQMRASINCCLIGLATFDILLLVCSIFVWGLPAISQYSGGMRSLTSRIIPHMTPWLYPLATIAHTGSTYVTVTVTVERYVAVCHSLKARYICTYGRARLYMILISIFVVVYNVPKFLETEVQPIVNIRENRTIVGYIACPTPLRNERTYIEVYIMWMYFIVMYCIPFGTLVILNSLIYRNVRIANRMRQLLSRRQQKEIGLATMLFAIVLLFMEAGMERIADFSNLLININSSSNFVIYCIFGQKFRRLFLRLFCERLLRRRCGTLGCAEDMSMAGPTADASSVPMKRMYRGSNATETENGEDHRLLVASRGSHYSPVSMTTLSVNLPTSTTSVSGV</sequence>
<dbReference type="AlphaFoldDB" id="A0A6A4X490"/>
<dbReference type="Gene3D" id="1.20.1070.10">
    <property type="entry name" value="Rhodopsin 7-helix transmembrane proteins"/>
    <property type="match status" value="1"/>
</dbReference>
<comment type="similarity">
    <text evidence="2">Belongs to the G-protein coupled receptor 1 family.</text>
</comment>
<reference evidence="8 9" key="1">
    <citation type="submission" date="2019-07" db="EMBL/GenBank/DDBJ databases">
        <title>Draft genome assembly of a fouling barnacle, Amphibalanus amphitrite (Darwin, 1854): The first reference genome for Thecostraca.</title>
        <authorList>
            <person name="Kim W."/>
        </authorList>
    </citation>
    <scope>NUCLEOTIDE SEQUENCE [LARGE SCALE GENOMIC DNA]</scope>
    <source>
        <strain evidence="8">SNU_AA5</strain>
        <tissue evidence="8">Soma without cirri and trophi</tissue>
    </source>
</reference>
<comment type="subcellular location">
    <subcellularLocation>
        <location evidence="1">Membrane</location>
    </subcellularLocation>
</comment>
<dbReference type="Pfam" id="PF00001">
    <property type="entry name" value="7tm_1"/>
    <property type="match status" value="1"/>
</dbReference>
<keyword evidence="5 6" id="KW-0472">Membrane</keyword>
<keyword evidence="9" id="KW-1185">Reference proteome</keyword>
<feature type="transmembrane region" description="Helical" evidence="6">
    <location>
        <begin position="169"/>
        <end position="194"/>
    </location>
</feature>
<dbReference type="PANTHER" id="PTHR46641:SF2">
    <property type="entry name" value="FMRFAMIDE RECEPTOR"/>
    <property type="match status" value="1"/>
</dbReference>
<evidence type="ECO:0000256" key="1">
    <source>
        <dbReference type="ARBA" id="ARBA00004370"/>
    </source>
</evidence>